<evidence type="ECO:0000313" key="4">
    <source>
        <dbReference type="Proteomes" id="UP000008206"/>
    </source>
</evidence>
<keyword evidence="4" id="KW-1185">Reference proteome</keyword>
<dbReference type="EMBL" id="CP002198">
    <property type="protein sequence ID" value="ADN17092.1"/>
    <property type="molecule type" value="Genomic_DNA"/>
</dbReference>
<dbReference type="AlphaFoldDB" id="E0U5Y3"/>
<dbReference type="eggNOG" id="COG2334">
    <property type="taxonomic scope" value="Bacteria"/>
</dbReference>
<dbReference type="STRING" id="497965.Cyan7822_5210"/>
<dbReference type="OrthoDB" id="9800774at2"/>
<dbReference type="InterPro" id="IPR050249">
    <property type="entry name" value="Pseudomonas-type_ThrB"/>
</dbReference>
<dbReference type="Pfam" id="PF01636">
    <property type="entry name" value="APH"/>
    <property type="match status" value="1"/>
</dbReference>
<dbReference type="SUPFAM" id="SSF56112">
    <property type="entry name" value="Protein kinase-like (PK-like)"/>
    <property type="match status" value="1"/>
</dbReference>
<dbReference type="HOGENOM" id="CLU_044821_0_0_3"/>
<keyword evidence="3" id="KW-0808">Transferase</keyword>
<evidence type="ECO:0000256" key="1">
    <source>
        <dbReference type="ARBA" id="ARBA00038240"/>
    </source>
</evidence>
<proteinExistence type="inferred from homology"/>
<dbReference type="RefSeq" id="WP_013325130.1">
    <property type="nucleotide sequence ID" value="NC_014501.1"/>
</dbReference>
<evidence type="ECO:0000259" key="2">
    <source>
        <dbReference type="Pfam" id="PF01636"/>
    </source>
</evidence>
<comment type="similarity">
    <text evidence="1">Belongs to the pseudomonas-type ThrB family.</text>
</comment>
<sequence>MKLMLNPIFQKAKEQACLATKATEVFPVVCSLLAPEALINLLICHYNIDIPRNCHFWRRGLSDVYVVETLSKLYILRISHHHWRSKTEIDFELELLDYLYHGHIPVAAPIKTRQGHLSVEINAPEGKRYAALFPYAPGEIALGDFNATQSHLLGQTVAKLHQKARGFRPLAYRQALTPEYLLDHSLVSIAPFLHDRVQDLKYLLTVIAEIKQQLEPLPTYSPYWGICWGDPHSGNVHFTKDNLMTLFDFDQCGYGWRVFDIAKFLQVSLQTGLSRKVRDEFIDGYQTVEKLASVELDCLQALTQAAYIWSWAISLNSSKQYEYSRLDHYYFSQRLQRLKHLQSKDWQLF</sequence>
<accession>E0U5Y3</accession>
<reference evidence="4" key="1">
    <citation type="journal article" date="2011" name="MBio">
        <title>Novel metabolic attributes of the genus Cyanothece, comprising a group of unicellular nitrogen-fixing Cyanobacteria.</title>
        <authorList>
            <person name="Bandyopadhyay A."/>
            <person name="Elvitigala T."/>
            <person name="Welsh E."/>
            <person name="Stockel J."/>
            <person name="Liberton M."/>
            <person name="Min H."/>
            <person name="Sherman L.A."/>
            <person name="Pakrasi H.B."/>
        </authorList>
    </citation>
    <scope>NUCLEOTIDE SEQUENCE [LARGE SCALE GENOMIC DNA]</scope>
    <source>
        <strain evidence="4">PCC 7822</strain>
    </source>
</reference>
<organism evidence="3 4">
    <name type="scientific">Gloeothece verrucosa (strain PCC 7822)</name>
    <name type="common">Cyanothece sp. (strain PCC 7822)</name>
    <dbReference type="NCBI Taxonomy" id="497965"/>
    <lineage>
        <taxon>Bacteria</taxon>
        <taxon>Bacillati</taxon>
        <taxon>Cyanobacteriota</taxon>
        <taxon>Cyanophyceae</taxon>
        <taxon>Oscillatoriophycideae</taxon>
        <taxon>Chroococcales</taxon>
        <taxon>Aphanothecaceae</taxon>
        <taxon>Gloeothece</taxon>
        <taxon>Gloeothece verrucosa</taxon>
    </lineage>
</organism>
<dbReference type="InterPro" id="IPR002575">
    <property type="entry name" value="Aminoglycoside_PTrfase"/>
</dbReference>
<dbReference type="InterPro" id="IPR011009">
    <property type="entry name" value="Kinase-like_dom_sf"/>
</dbReference>
<dbReference type="KEGG" id="cyj:Cyan7822_5210"/>
<gene>
    <name evidence="3" type="ordered locus">Cyan7822_5210</name>
</gene>
<dbReference type="Gene3D" id="3.30.200.20">
    <property type="entry name" value="Phosphorylase Kinase, domain 1"/>
    <property type="match status" value="1"/>
</dbReference>
<dbReference type="Gene3D" id="3.90.1200.10">
    <property type="match status" value="1"/>
</dbReference>
<protein>
    <submittedName>
        <fullName evidence="3">Aminoglycoside phosphotransferase</fullName>
    </submittedName>
</protein>
<dbReference type="PANTHER" id="PTHR21064">
    <property type="entry name" value="AMINOGLYCOSIDE PHOSPHOTRANSFERASE DOMAIN-CONTAINING PROTEIN-RELATED"/>
    <property type="match status" value="1"/>
</dbReference>
<dbReference type="GO" id="GO:0004413">
    <property type="term" value="F:homoserine kinase activity"/>
    <property type="evidence" value="ECO:0007669"/>
    <property type="project" value="TreeGrafter"/>
</dbReference>
<name>E0U5Y3_GLOV7</name>
<dbReference type="GO" id="GO:0009088">
    <property type="term" value="P:threonine biosynthetic process"/>
    <property type="evidence" value="ECO:0007669"/>
    <property type="project" value="TreeGrafter"/>
</dbReference>
<dbReference type="Proteomes" id="UP000008206">
    <property type="component" value="Chromosome"/>
</dbReference>
<feature type="domain" description="Aminoglycoside phosphotransferase" evidence="2">
    <location>
        <begin position="61"/>
        <end position="289"/>
    </location>
</feature>
<dbReference type="PANTHER" id="PTHR21064:SF6">
    <property type="entry name" value="AMINOGLYCOSIDE PHOSPHOTRANSFERASE DOMAIN-CONTAINING PROTEIN"/>
    <property type="match status" value="1"/>
</dbReference>
<evidence type="ECO:0000313" key="3">
    <source>
        <dbReference type="EMBL" id="ADN17092.1"/>
    </source>
</evidence>